<evidence type="ECO:0000313" key="1">
    <source>
        <dbReference type="EMBL" id="CAG7901868.1"/>
    </source>
</evidence>
<reference evidence="1 2" key="1">
    <citation type="submission" date="2021-07" db="EMBL/GenBank/DDBJ databases">
        <authorList>
            <consortium name="Genoscope - CEA"/>
            <person name="William W."/>
        </authorList>
    </citation>
    <scope>NUCLEOTIDE SEQUENCE [LARGE SCALE GENOMIC DNA]</scope>
</reference>
<dbReference type="Gramene" id="A07p15120.2_BraZ1">
    <property type="protein sequence ID" value="A07p15120.2_BraZ1.CDS.1"/>
    <property type="gene ID" value="A07g15120.2_BraZ1"/>
</dbReference>
<dbReference type="Proteomes" id="UP000694005">
    <property type="component" value="Chromosome A07"/>
</dbReference>
<name>A0A8D9M7Y2_BRACM</name>
<gene>
    <name evidence="1" type="ORF">BRAPAZ1V2_A07P15120.2</name>
</gene>
<feature type="non-terminal residue" evidence="1">
    <location>
        <position position="1"/>
    </location>
</feature>
<dbReference type="AlphaFoldDB" id="A0A8D9M7Y2"/>
<feature type="non-terminal residue" evidence="1">
    <location>
        <position position="49"/>
    </location>
</feature>
<proteinExistence type="predicted"/>
<sequence>CDPKNFLSPKTNHYEVRRIRVFLPLKTLQMTKENRTQGGIHCEPFTTFP</sequence>
<dbReference type="EMBL" id="LS974623">
    <property type="protein sequence ID" value="CAG7901868.1"/>
    <property type="molecule type" value="Genomic_DNA"/>
</dbReference>
<accession>A0A8D9M7Y2</accession>
<protein>
    <submittedName>
        <fullName evidence="1">Uncharacterized protein</fullName>
    </submittedName>
</protein>
<evidence type="ECO:0000313" key="2">
    <source>
        <dbReference type="Proteomes" id="UP000694005"/>
    </source>
</evidence>
<organism evidence="1 2">
    <name type="scientific">Brassica campestris</name>
    <name type="common">Field mustard</name>
    <dbReference type="NCBI Taxonomy" id="3711"/>
    <lineage>
        <taxon>Eukaryota</taxon>
        <taxon>Viridiplantae</taxon>
        <taxon>Streptophyta</taxon>
        <taxon>Embryophyta</taxon>
        <taxon>Tracheophyta</taxon>
        <taxon>Spermatophyta</taxon>
        <taxon>Magnoliopsida</taxon>
        <taxon>eudicotyledons</taxon>
        <taxon>Gunneridae</taxon>
        <taxon>Pentapetalae</taxon>
        <taxon>rosids</taxon>
        <taxon>malvids</taxon>
        <taxon>Brassicales</taxon>
        <taxon>Brassicaceae</taxon>
        <taxon>Brassiceae</taxon>
        <taxon>Brassica</taxon>
    </lineage>
</organism>